<dbReference type="InterPro" id="IPR008207">
    <property type="entry name" value="Sig_transdc_His_kin_Hpt_dom"/>
</dbReference>
<proteinExistence type="predicted"/>
<dbReference type="Gene3D" id="2.30.30.40">
    <property type="entry name" value="SH3 Domains"/>
    <property type="match status" value="1"/>
</dbReference>
<evidence type="ECO:0000256" key="1">
    <source>
        <dbReference type="ARBA" id="ARBA00000085"/>
    </source>
</evidence>
<dbReference type="CDD" id="cd00088">
    <property type="entry name" value="HPT"/>
    <property type="match status" value="1"/>
</dbReference>
<feature type="domain" description="HPt" evidence="13">
    <location>
        <begin position="1"/>
        <end position="104"/>
    </location>
</feature>
<dbReference type="PROSITE" id="PS50851">
    <property type="entry name" value="CHEW"/>
    <property type="match status" value="2"/>
</dbReference>
<dbReference type="SMART" id="SM00387">
    <property type="entry name" value="HATPase_c"/>
    <property type="match status" value="1"/>
</dbReference>
<dbReference type="GO" id="GO:0006935">
    <property type="term" value="P:chemotaxis"/>
    <property type="evidence" value="ECO:0007669"/>
    <property type="project" value="InterPro"/>
</dbReference>
<keyword evidence="15" id="KW-1185">Reference proteome</keyword>
<dbReference type="SUPFAM" id="SSF55874">
    <property type="entry name" value="ATPase domain of HSP90 chaperone/DNA topoisomerase II/histidine kinase"/>
    <property type="match status" value="1"/>
</dbReference>
<dbReference type="InterPro" id="IPR002545">
    <property type="entry name" value="CheW-lke_dom"/>
</dbReference>
<evidence type="ECO:0000313" key="15">
    <source>
        <dbReference type="Proteomes" id="UP000469421"/>
    </source>
</evidence>
<evidence type="ECO:0000256" key="4">
    <source>
        <dbReference type="ARBA" id="ARBA00022553"/>
    </source>
</evidence>
<keyword evidence="5" id="KW-0808">Transferase</keyword>
<dbReference type="FunFam" id="3.30.565.10:FF:000016">
    <property type="entry name" value="Chemotaxis protein CheA, putative"/>
    <property type="match status" value="1"/>
</dbReference>
<dbReference type="AlphaFoldDB" id="A0A6N7LWL3"/>
<dbReference type="GO" id="GO:0005737">
    <property type="term" value="C:cytoplasm"/>
    <property type="evidence" value="ECO:0007669"/>
    <property type="project" value="InterPro"/>
</dbReference>
<reference evidence="14 15" key="1">
    <citation type="submission" date="2019-10" db="EMBL/GenBank/DDBJ databases">
        <title>Alcanivorax sp.PA15-N-34 draft genome sequence.</title>
        <authorList>
            <person name="Liao X."/>
            <person name="Shao Z."/>
        </authorList>
    </citation>
    <scope>NUCLEOTIDE SEQUENCE [LARGE SCALE GENOMIC DNA]</scope>
    <source>
        <strain evidence="14 15">PA15-N-34</strain>
    </source>
</reference>
<feature type="domain" description="CheW-like" evidence="12">
    <location>
        <begin position="603"/>
        <end position="735"/>
    </location>
</feature>
<dbReference type="InterPro" id="IPR004105">
    <property type="entry name" value="CheA-like_dim"/>
</dbReference>
<sequence length="745" mass="81927">MPQNDKALQSFLIESDENLAQLEQDIVALERAPDDSDCVASAFRAIHTIKGTCGFFGFSHLEALTHLLEDILGAMRDGHLKMDLDAAAALLDGIDEIRVFLKHINNEGNDGKAAPDELMARLHALVPEKSATEPAVVIPEPGVETTTAVTVSEASDDDQPHHENEGESGELDHEEHEAGAELSSTAAPTPTESTVRVDVVLLDKLMNVVGELVLTRNQLLQHAASQNDSQLVNLSQRLNLVTSELQEGLMQTRMQPIRNAWATYPRLLRDLEKKTGKKVNPTLKGGDTELDRSLLEAIRDPLIHLVRNAVDHGIESPEVRLAAGKPEAGSLTLSAYHESGNVTVEISDDGKGLDSKKIVRRAIEAGLLHPDQVDSLTEREKIRYIFQPGFSTAETVNDLSGRGVGLDVVRNNVERIGGSIDIKSTPGQGTTFKLKIPLTLAIVPALIVRCLHQRFAIPQVNLLEVVYVEADKLDEDIQTVHDALVYRLRGRLLPLVDMRTLMHMGTPDKQHDQFILVLTADQQEFGLLVDDVRDTEEIVVKPLGRLLKDNPCFAGATIMGDGRVALILDVKSTADFAGVTRQDRKLNQQANMDDRTHQPINVAENYLLVRPNEQTGRSAIALSKVSRLEEIRIDSIEYSAGREVIQYRGKILPLIRLGNNISTDDEDNEMIRIVVQPTEFGEVGLVVNDIIDIVSDNTANIERVAQSDGVLGAGILQGHVTDFIDSDALIRHYRDQNNNGGHDEH</sequence>
<name>A0A6N7LWL3_9GAMM</name>
<dbReference type="SUPFAM" id="SSF47226">
    <property type="entry name" value="Histidine-containing phosphotransfer domain, HPT domain"/>
    <property type="match status" value="1"/>
</dbReference>
<dbReference type="InterPro" id="IPR005467">
    <property type="entry name" value="His_kinase_dom"/>
</dbReference>
<accession>A0A6N7LWL3</accession>
<feature type="region of interest" description="Disordered" evidence="10">
    <location>
        <begin position="142"/>
        <end position="193"/>
    </location>
</feature>
<comment type="function">
    <text evidence="8">Involved in the transmission of sensory signals from the chemoreceptors to the flagellar motors. CheA is autophosphorylated; it can transfer its phosphate group to either CheB or CheY.</text>
</comment>
<dbReference type="Pfam" id="PF02518">
    <property type="entry name" value="HATPase_c"/>
    <property type="match status" value="1"/>
</dbReference>
<dbReference type="PANTHER" id="PTHR43395:SF1">
    <property type="entry name" value="CHEMOTAXIS PROTEIN CHEA"/>
    <property type="match status" value="1"/>
</dbReference>
<dbReference type="InterPro" id="IPR003594">
    <property type="entry name" value="HATPase_dom"/>
</dbReference>
<dbReference type="EMBL" id="WIRE01000001">
    <property type="protein sequence ID" value="MQX53594.1"/>
    <property type="molecule type" value="Genomic_DNA"/>
</dbReference>
<evidence type="ECO:0000259" key="13">
    <source>
        <dbReference type="PROSITE" id="PS50894"/>
    </source>
</evidence>
<dbReference type="CDD" id="cd00731">
    <property type="entry name" value="CheA_reg"/>
    <property type="match status" value="1"/>
</dbReference>
<evidence type="ECO:0000259" key="12">
    <source>
        <dbReference type="PROSITE" id="PS50851"/>
    </source>
</evidence>
<dbReference type="SMART" id="SM00260">
    <property type="entry name" value="CheW"/>
    <property type="match status" value="2"/>
</dbReference>
<evidence type="ECO:0000256" key="3">
    <source>
        <dbReference type="ARBA" id="ARBA00021495"/>
    </source>
</evidence>
<dbReference type="RefSeq" id="WP_153500968.1">
    <property type="nucleotide sequence ID" value="NZ_WIRE01000001.1"/>
</dbReference>
<dbReference type="Pfam" id="PF01584">
    <property type="entry name" value="CheW"/>
    <property type="match status" value="2"/>
</dbReference>
<dbReference type="EC" id="2.7.13.3" evidence="2"/>
<evidence type="ECO:0000256" key="6">
    <source>
        <dbReference type="ARBA" id="ARBA00022777"/>
    </source>
</evidence>
<dbReference type="InterPro" id="IPR036641">
    <property type="entry name" value="HPT_dom_sf"/>
</dbReference>
<dbReference type="PRINTS" id="PR00344">
    <property type="entry name" value="BCTRLSENSOR"/>
</dbReference>
<evidence type="ECO:0000256" key="10">
    <source>
        <dbReference type="SAM" id="MobiDB-lite"/>
    </source>
</evidence>
<dbReference type="PROSITE" id="PS50894">
    <property type="entry name" value="HPT"/>
    <property type="match status" value="1"/>
</dbReference>
<comment type="caution">
    <text evidence="14">The sequence shown here is derived from an EMBL/GenBank/DDBJ whole genome shotgun (WGS) entry which is preliminary data.</text>
</comment>
<dbReference type="SUPFAM" id="SSF50341">
    <property type="entry name" value="CheW-like"/>
    <property type="match status" value="2"/>
</dbReference>
<keyword evidence="7" id="KW-0902">Two-component regulatory system</keyword>
<dbReference type="CDD" id="cd16916">
    <property type="entry name" value="HATPase_CheA-like"/>
    <property type="match status" value="1"/>
</dbReference>
<evidence type="ECO:0000256" key="2">
    <source>
        <dbReference type="ARBA" id="ARBA00012438"/>
    </source>
</evidence>
<protein>
    <recommendedName>
        <fullName evidence="3">Chemotaxis protein CheA</fullName>
        <ecNumber evidence="2">2.7.13.3</ecNumber>
    </recommendedName>
</protein>
<dbReference type="SMART" id="SM01231">
    <property type="entry name" value="H-kinase_dim"/>
    <property type="match status" value="1"/>
</dbReference>
<dbReference type="InterPro" id="IPR036890">
    <property type="entry name" value="HATPase_C_sf"/>
</dbReference>
<dbReference type="Gene3D" id="1.10.287.560">
    <property type="entry name" value="Histidine kinase CheA-like, homodimeric domain"/>
    <property type="match status" value="1"/>
</dbReference>
<dbReference type="SUPFAM" id="SSF47384">
    <property type="entry name" value="Homodimeric domain of signal transducing histidine kinase"/>
    <property type="match status" value="1"/>
</dbReference>
<dbReference type="PROSITE" id="PS50109">
    <property type="entry name" value="HIS_KIN"/>
    <property type="match status" value="1"/>
</dbReference>
<dbReference type="Gene3D" id="1.20.120.160">
    <property type="entry name" value="HPT domain"/>
    <property type="match status" value="1"/>
</dbReference>
<feature type="compositionally biased region" description="Basic and acidic residues" evidence="10">
    <location>
        <begin position="158"/>
        <end position="179"/>
    </location>
</feature>
<dbReference type="Pfam" id="PF01627">
    <property type="entry name" value="Hpt"/>
    <property type="match status" value="1"/>
</dbReference>
<dbReference type="InterPro" id="IPR051315">
    <property type="entry name" value="Bact_Chemotaxis_CheA"/>
</dbReference>
<keyword evidence="6 14" id="KW-0418">Kinase</keyword>
<dbReference type="Pfam" id="PF02895">
    <property type="entry name" value="H-kinase_dim"/>
    <property type="match status" value="1"/>
</dbReference>
<feature type="domain" description="Histidine kinase" evidence="11">
    <location>
        <begin position="302"/>
        <end position="440"/>
    </location>
</feature>
<dbReference type="GO" id="GO:0000155">
    <property type="term" value="F:phosphorelay sensor kinase activity"/>
    <property type="evidence" value="ECO:0007669"/>
    <property type="project" value="InterPro"/>
</dbReference>
<dbReference type="InterPro" id="IPR037006">
    <property type="entry name" value="CheA-like_homodim_sf"/>
</dbReference>
<evidence type="ECO:0000313" key="14">
    <source>
        <dbReference type="EMBL" id="MQX53594.1"/>
    </source>
</evidence>
<dbReference type="InterPro" id="IPR036061">
    <property type="entry name" value="CheW-like_dom_sf"/>
</dbReference>
<dbReference type="SMART" id="SM00073">
    <property type="entry name" value="HPT"/>
    <property type="match status" value="1"/>
</dbReference>
<evidence type="ECO:0000256" key="8">
    <source>
        <dbReference type="ARBA" id="ARBA00035100"/>
    </source>
</evidence>
<evidence type="ECO:0000256" key="7">
    <source>
        <dbReference type="ARBA" id="ARBA00023012"/>
    </source>
</evidence>
<feature type="compositionally biased region" description="Low complexity" evidence="10">
    <location>
        <begin position="183"/>
        <end position="193"/>
    </location>
</feature>
<feature type="modified residue" description="Phosphohistidine" evidence="9">
    <location>
        <position position="47"/>
    </location>
</feature>
<dbReference type="Gene3D" id="3.30.565.10">
    <property type="entry name" value="Histidine kinase-like ATPase, C-terminal domain"/>
    <property type="match status" value="1"/>
</dbReference>
<evidence type="ECO:0000256" key="5">
    <source>
        <dbReference type="ARBA" id="ARBA00022679"/>
    </source>
</evidence>
<dbReference type="Proteomes" id="UP000469421">
    <property type="component" value="Unassembled WGS sequence"/>
</dbReference>
<feature type="compositionally biased region" description="Low complexity" evidence="10">
    <location>
        <begin position="143"/>
        <end position="153"/>
    </location>
</feature>
<dbReference type="InterPro" id="IPR036097">
    <property type="entry name" value="HisK_dim/P_sf"/>
</dbReference>
<gene>
    <name evidence="14" type="ORF">GFN93_10060</name>
</gene>
<evidence type="ECO:0000256" key="9">
    <source>
        <dbReference type="PROSITE-ProRule" id="PRU00110"/>
    </source>
</evidence>
<organism evidence="14 15">
    <name type="scientific">Alcanivorax sediminis</name>
    <dbReference type="NCBI Taxonomy" id="2663008"/>
    <lineage>
        <taxon>Bacteria</taxon>
        <taxon>Pseudomonadati</taxon>
        <taxon>Pseudomonadota</taxon>
        <taxon>Gammaproteobacteria</taxon>
        <taxon>Oceanospirillales</taxon>
        <taxon>Alcanivoracaceae</taxon>
        <taxon>Alcanivorax</taxon>
    </lineage>
</organism>
<comment type="catalytic activity">
    <reaction evidence="1">
        <text>ATP + protein L-histidine = ADP + protein N-phospho-L-histidine.</text>
        <dbReference type="EC" id="2.7.13.3"/>
    </reaction>
</comment>
<keyword evidence="4 9" id="KW-0597">Phosphoprotein</keyword>
<dbReference type="InterPro" id="IPR004358">
    <property type="entry name" value="Sig_transdc_His_kin-like_C"/>
</dbReference>
<dbReference type="PANTHER" id="PTHR43395">
    <property type="entry name" value="SENSOR HISTIDINE KINASE CHEA"/>
    <property type="match status" value="1"/>
</dbReference>
<feature type="domain" description="CheW-like" evidence="12">
    <location>
        <begin position="442"/>
        <end position="579"/>
    </location>
</feature>
<evidence type="ECO:0000259" key="11">
    <source>
        <dbReference type="PROSITE" id="PS50109"/>
    </source>
</evidence>
<dbReference type="Gene3D" id="2.40.50.180">
    <property type="entry name" value="CheA-289, Domain 4"/>
    <property type="match status" value="1"/>
</dbReference>